<evidence type="ECO:0000259" key="1">
    <source>
        <dbReference type="SMART" id="SM00731"/>
    </source>
</evidence>
<dbReference type="EMBL" id="MH479909">
    <property type="protein sequence ID" value="AXH45471.1"/>
    <property type="molecule type" value="Genomic_DNA"/>
</dbReference>
<dbReference type="GO" id="GO:0006508">
    <property type="term" value="P:proteolysis"/>
    <property type="evidence" value="ECO:0007669"/>
    <property type="project" value="UniProtKB-KW"/>
</dbReference>
<feature type="domain" description="SprT-like" evidence="1">
    <location>
        <begin position="9"/>
        <end position="151"/>
    </location>
</feature>
<dbReference type="Pfam" id="PF10263">
    <property type="entry name" value="SprT-like"/>
    <property type="match status" value="1"/>
</dbReference>
<evidence type="ECO:0000313" key="3">
    <source>
        <dbReference type="Proteomes" id="UP000258075"/>
    </source>
</evidence>
<keyword evidence="2" id="KW-0645">Protease</keyword>
<organism evidence="2 3">
    <name type="scientific">Mycobacterium phage Commander</name>
    <dbReference type="NCBI Taxonomy" id="2250400"/>
    <lineage>
        <taxon>Viruses</taxon>
        <taxon>Duplodnaviria</taxon>
        <taxon>Heunggongvirae</taxon>
        <taxon>Uroviricota</taxon>
        <taxon>Caudoviricetes</taxon>
        <taxon>Backyardiganvirus</taxon>
        <taxon>Backyardiganvirus peaches</taxon>
    </lineage>
</organism>
<accession>A0A345KR19</accession>
<sequence>MTTIEAPRKTHMSEFEAVHITSRLMREHDLIGWTVDLDNARRRAGVCKYNIRVISLSKHLLRLRSYEDTMQTITHEIAHALVGPGHGHDYVWARKHRELGGNGKRCFEMEDIDPTAPWIGTCSHGKQFARYRQPKRLEGWRCRCRPSSSPVVWKKRG</sequence>
<proteinExistence type="predicted"/>
<name>A0A345KR19_9CAUD</name>
<evidence type="ECO:0000313" key="2">
    <source>
        <dbReference type="EMBL" id="AXH45471.1"/>
    </source>
</evidence>
<reference evidence="2 3" key="1">
    <citation type="submission" date="2018-06" db="EMBL/GenBank/DDBJ databases">
        <authorList>
            <person name="Balish M.F."/>
            <person name="Kurek P.N."/>
            <person name="Donna J.M."/>
            <person name="Stetzel L.N."/>
            <person name="Janssen G.R."/>
            <person name="Garlena R.A."/>
            <person name="Russell D.A."/>
            <person name="Pope W.H."/>
            <person name="Jacobs-Sera D."/>
            <person name="Hatfull G.F."/>
        </authorList>
    </citation>
    <scope>NUCLEOTIDE SEQUENCE [LARGE SCALE GENOMIC DNA]</scope>
</reference>
<gene>
    <name evidence="2" type="primary">79</name>
    <name evidence="2" type="ORF">COMMANDER_79</name>
</gene>
<dbReference type="SMART" id="SM00731">
    <property type="entry name" value="SprT"/>
    <property type="match status" value="1"/>
</dbReference>
<dbReference type="GO" id="GO:0008233">
    <property type="term" value="F:peptidase activity"/>
    <property type="evidence" value="ECO:0007669"/>
    <property type="project" value="UniProtKB-KW"/>
</dbReference>
<dbReference type="InterPro" id="IPR006640">
    <property type="entry name" value="SprT-like_domain"/>
</dbReference>
<dbReference type="GO" id="GO:0006950">
    <property type="term" value="P:response to stress"/>
    <property type="evidence" value="ECO:0007669"/>
    <property type="project" value="UniProtKB-ARBA"/>
</dbReference>
<protein>
    <submittedName>
        <fullName evidence="2">SprT-like protease</fullName>
    </submittedName>
</protein>
<keyword evidence="2" id="KW-0378">Hydrolase</keyword>
<dbReference type="Proteomes" id="UP000258075">
    <property type="component" value="Segment"/>
</dbReference>